<accession>A0A9N9L9E8</accession>
<gene>
    <name evidence="2" type="ORF">HYALB_00005298</name>
</gene>
<protein>
    <submittedName>
        <fullName evidence="2">Uncharacterized protein</fullName>
    </submittedName>
</protein>
<dbReference type="EMBL" id="CAJVRM010000006">
    <property type="protein sequence ID" value="CAG8971059.1"/>
    <property type="molecule type" value="Genomic_DNA"/>
</dbReference>
<dbReference type="Proteomes" id="UP000701801">
    <property type="component" value="Unassembled WGS sequence"/>
</dbReference>
<organism evidence="2 3">
    <name type="scientific">Hymenoscyphus albidus</name>
    <dbReference type="NCBI Taxonomy" id="595503"/>
    <lineage>
        <taxon>Eukaryota</taxon>
        <taxon>Fungi</taxon>
        <taxon>Dikarya</taxon>
        <taxon>Ascomycota</taxon>
        <taxon>Pezizomycotina</taxon>
        <taxon>Leotiomycetes</taxon>
        <taxon>Helotiales</taxon>
        <taxon>Helotiaceae</taxon>
        <taxon>Hymenoscyphus</taxon>
    </lineage>
</organism>
<comment type="caution">
    <text evidence="2">The sequence shown here is derived from an EMBL/GenBank/DDBJ whole genome shotgun (WGS) entry which is preliminary data.</text>
</comment>
<keyword evidence="3" id="KW-1185">Reference proteome</keyword>
<reference evidence="2" key="1">
    <citation type="submission" date="2021-07" db="EMBL/GenBank/DDBJ databases">
        <authorList>
            <person name="Durling M."/>
        </authorList>
    </citation>
    <scope>NUCLEOTIDE SEQUENCE</scope>
</reference>
<dbReference type="AlphaFoldDB" id="A0A9N9L9E8"/>
<proteinExistence type="predicted"/>
<evidence type="ECO:0000256" key="1">
    <source>
        <dbReference type="SAM" id="MobiDB-lite"/>
    </source>
</evidence>
<feature type="region of interest" description="Disordered" evidence="1">
    <location>
        <begin position="130"/>
        <end position="152"/>
    </location>
</feature>
<sequence length="152" mass="16686">MPLTPYISSKMHAIEVYAILSCFELSTSLHPVLTLKSLEIREAPKKKIAKFGYGNSHSPTLRVSHLLGAGTVSKINISNAAPPFTKSSLTSRITAARDDRGGVKETHLISIFLPNFQITNFWALRPTEAQSRTGLRGKNPPSSCVLEQQRAQ</sequence>
<feature type="compositionally biased region" description="Polar residues" evidence="1">
    <location>
        <begin position="140"/>
        <end position="152"/>
    </location>
</feature>
<name>A0A9N9L9E8_9HELO</name>
<evidence type="ECO:0000313" key="2">
    <source>
        <dbReference type="EMBL" id="CAG8971059.1"/>
    </source>
</evidence>
<evidence type="ECO:0000313" key="3">
    <source>
        <dbReference type="Proteomes" id="UP000701801"/>
    </source>
</evidence>
<dbReference type="OrthoDB" id="421038at2759"/>